<organism evidence="1 2">
    <name type="scientific">Engystomops pustulosus</name>
    <name type="common">Tungara frog</name>
    <name type="synonym">Physalaemus pustulosus</name>
    <dbReference type="NCBI Taxonomy" id="76066"/>
    <lineage>
        <taxon>Eukaryota</taxon>
        <taxon>Metazoa</taxon>
        <taxon>Chordata</taxon>
        <taxon>Craniata</taxon>
        <taxon>Vertebrata</taxon>
        <taxon>Euteleostomi</taxon>
        <taxon>Amphibia</taxon>
        <taxon>Batrachia</taxon>
        <taxon>Anura</taxon>
        <taxon>Neobatrachia</taxon>
        <taxon>Hyloidea</taxon>
        <taxon>Leptodactylidae</taxon>
        <taxon>Leiuperinae</taxon>
        <taxon>Engystomops</taxon>
    </lineage>
</organism>
<keyword evidence="2" id="KW-1185">Reference proteome</keyword>
<sequence length="82" mass="9653">MCRGLGPQGRGTFWTASFLSAVRYLPVAEEQWPRKTTFSWQYWSLSQETLQPFWNRKHIRSIHASWQTKTVGPPLTDEENIQ</sequence>
<evidence type="ECO:0000313" key="1">
    <source>
        <dbReference type="EMBL" id="KAG8547999.1"/>
    </source>
</evidence>
<protein>
    <submittedName>
        <fullName evidence="1">Uncharacterized protein</fullName>
    </submittedName>
</protein>
<dbReference type="Proteomes" id="UP000824782">
    <property type="component" value="Unassembled WGS sequence"/>
</dbReference>
<proteinExistence type="predicted"/>
<dbReference type="AlphaFoldDB" id="A0AAV6ZF64"/>
<accession>A0AAV6ZF64</accession>
<name>A0AAV6ZF64_ENGPU</name>
<reference evidence="1" key="1">
    <citation type="thesis" date="2020" institute="ProQuest LLC" country="789 East Eisenhower Parkway, Ann Arbor, MI, USA">
        <title>Comparative Genomics and Chromosome Evolution.</title>
        <authorList>
            <person name="Mudd A.B."/>
        </authorList>
    </citation>
    <scope>NUCLEOTIDE SEQUENCE</scope>
    <source>
        <strain evidence="1">237g6f4</strain>
        <tissue evidence="1">Blood</tissue>
    </source>
</reference>
<evidence type="ECO:0000313" key="2">
    <source>
        <dbReference type="Proteomes" id="UP000824782"/>
    </source>
</evidence>
<gene>
    <name evidence="1" type="ORF">GDO81_026905</name>
</gene>
<dbReference type="EMBL" id="WNYA01000547">
    <property type="protein sequence ID" value="KAG8547999.1"/>
    <property type="molecule type" value="Genomic_DNA"/>
</dbReference>
<comment type="caution">
    <text evidence="1">The sequence shown here is derived from an EMBL/GenBank/DDBJ whole genome shotgun (WGS) entry which is preliminary data.</text>
</comment>